<evidence type="ECO:0000313" key="2">
    <source>
        <dbReference type="Proteomes" id="UP000029964"/>
    </source>
</evidence>
<dbReference type="HOGENOM" id="CLU_891280_0_0_1"/>
<evidence type="ECO:0000313" key="1">
    <source>
        <dbReference type="EMBL" id="KFH43143.1"/>
    </source>
</evidence>
<keyword evidence="2" id="KW-1185">Reference proteome</keyword>
<sequence length="312" mass="34961">MHYQGVTYAATPGAIMCVTQLYYALRQEGLLPEDLVWEDLDTFISMQGSEAFFVGNQPPTDREGHYKNFIISLGISTSSWAPPKRKNKKANIHAGTRRNMKFMAFTSLKTNNRIVSSAGDQPPSTAEVIQNVLQSGRRHALLDGKGHVRPGMKTKAPEAASFWPDEHTPAGLIRTLAEDINAEVADLDFDIFTLHNKTWDLLQRMRDHTRELYDQLPLIVGYVLATAAGRIDVNAGPPQAQRDDLLLVAGRIMRQFLEEGHGRVVKDLAAKDLNIHKRVEDLEFEDDDPSAINYMKRKIDKQSLTGPICPVQ</sequence>
<comment type="caution">
    <text evidence="1">The sequence shown here is derived from an EMBL/GenBank/DDBJ whole genome shotgun (WGS) entry which is preliminary data.</text>
</comment>
<gene>
    <name evidence="1" type="ORF">ACRE_060800</name>
</gene>
<dbReference type="OrthoDB" id="5238236at2759"/>
<dbReference type="PANTHER" id="PTHR38795">
    <property type="entry name" value="DUF6604 DOMAIN-CONTAINING PROTEIN"/>
    <property type="match status" value="1"/>
</dbReference>
<protein>
    <submittedName>
        <fullName evidence="1">Uncharacterized protein</fullName>
    </submittedName>
</protein>
<dbReference type="AlphaFoldDB" id="A0A086T1B1"/>
<dbReference type="PANTHER" id="PTHR38795:SF1">
    <property type="entry name" value="DUF6604 DOMAIN-CONTAINING PROTEIN"/>
    <property type="match status" value="1"/>
</dbReference>
<accession>A0A086T1B1</accession>
<organism evidence="1 2">
    <name type="scientific">Hapsidospora chrysogenum (strain ATCC 11550 / CBS 779.69 / DSM 880 / IAM 14645 / JCM 23072 / IMI 49137)</name>
    <name type="common">Acremonium chrysogenum</name>
    <dbReference type="NCBI Taxonomy" id="857340"/>
    <lineage>
        <taxon>Eukaryota</taxon>
        <taxon>Fungi</taxon>
        <taxon>Dikarya</taxon>
        <taxon>Ascomycota</taxon>
        <taxon>Pezizomycotina</taxon>
        <taxon>Sordariomycetes</taxon>
        <taxon>Hypocreomycetidae</taxon>
        <taxon>Hypocreales</taxon>
        <taxon>Bionectriaceae</taxon>
        <taxon>Hapsidospora</taxon>
    </lineage>
</organism>
<dbReference type="Proteomes" id="UP000029964">
    <property type="component" value="Unassembled WGS sequence"/>
</dbReference>
<reference evidence="2" key="1">
    <citation type="journal article" date="2014" name="Genome Announc.">
        <title>Genome sequence and annotation of Acremonium chrysogenum, producer of the beta-lactam antibiotic cephalosporin C.</title>
        <authorList>
            <person name="Terfehr D."/>
            <person name="Dahlmann T.A."/>
            <person name="Specht T."/>
            <person name="Zadra I."/>
            <person name="Kuernsteiner H."/>
            <person name="Kueck U."/>
        </authorList>
    </citation>
    <scope>NUCLEOTIDE SEQUENCE [LARGE SCALE GENOMIC DNA]</scope>
    <source>
        <strain evidence="2">ATCC 11550 / CBS 779.69 / DSM 880 / IAM 14645 / JCM 23072 / IMI 49137</strain>
    </source>
</reference>
<name>A0A086T1B1_HAPC1</name>
<dbReference type="STRING" id="857340.A0A086T1B1"/>
<dbReference type="EMBL" id="JPKY01000076">
    <property type="protein sequence ID" value="KFH43143.1"/>
    <property type="molecule type" value="Genomic_DNA"/>
</dbReference>
<proteinExistence type="predicted"/>